<evidence type="ECO:0000313" key="12">
    <source>
        <dbReference type="Proteomes" id="UP000694427"/>
    </source>
</evidence>
<evidence type="ECO:0000256" key="1">
    <source>
        <dbReference type="ARBA" id="ARBA00004123"/>
    </source>
</evidence>
<keyword evidence="5" id="KW-0156">Chromatin regulator</keyword>
<evidence type="ECO:0000256" key="5">
    <source>
        <dbReference type="ARBA" id="ARBA00022853"/>
    </source>
</evidence>
<dbReference type="InterPro" id="IPR007747">
    <property type="entry name" value="Menin"/>
</dbReference>
<dbReference type="Proteomes" id="UP000694427">
    <property type="component" value="Unplaced"/>
</dbReference>
<dbReference type="GO" id="GO:0045786">
    <property type="term" value="P:negative regulation of cell cycle"/>
    <property type="evidence" value="ECO:0007669"/>
    <property type="project" value="TreeGrafter"/>
</dbReference>
<dbReference type="GO" id="GO:0008285">
    <property type="term" value="P:negative regulation of cell population proliferation"/>
    <property type="evidence" value="ECO:0007669"/>
    <property type="project" value="TreeGrafter"/>
</dbReference>
<sequence length="617" mass="68583">MGIRSAQKNHFPLRGIDGVVQLFESELSNPEPDLTLLSLVLGFVEHFLAVNRVVPVNIPGVRFEPLKPDCLDSCFPTVELNLISALYERFTAQILGAVDLSQYRKPAGGSSRELVKKVSDVIWNSLSRSYFKDRAHIQSLFSLITGTKLDSSGVAFAVVAACQVLGLKDVHLALSEDHAWVIFGKGGEETAEVTWHGKGNEDRRGQTVSAGITERSWLYLKGSYMKCNRNMEVAFMVCAINPSLDLHTDSTELLQLQQRLLWLLYDRGDLERYPMAMGTLADLEDQEPMTGKESPLSIHLKAVDSAKKYYNNEHIYPFMYLAGYHYRHRNVREALGAWAEAASVTQDYNYCREDEEIYKEFFDIANDVIPTLLKETAAAAESGGEGADEMEKEDQPRQVAALSALQDPECFAHLLRFYDGICKWEEGSPTPVLHVGWATYLVQSISRFDAQIRQKVSIITKDAEPVDDDDQSSEDQREGRRRVPRRESKLDEQAGPSSPSASLPPQNPVPKKVGGEGGRRRSSASTRGKEADGQNEPSSPSPTPSPTQPPVVQGGPVVVFTSEKMKGMKELLSAAKINSSAIKLQLTAQSQVQMKRQKPTPSGDYTLSFMKRPRKTL</sequence>
<keyword evidence="9" id="KW-0539">Nucleus</keyword>
<dbReference type="RefSeq" id="XP_042583082.1">
    <property type="nucleotide sequence ID" value="XM_042727148.1"/>
</dbReference>
<feature type="region of interest" description="Disordered" evidence="10">
    <location>
        <begin position="592"/>
        <end position="617"/>
    </location>
</feature>
<evidence type="ECO:0000256" key="2">
    <source>
        <dbReference type="ARBA" id="ARBA00021162"/>
    </source>
</evidence>
<dbReference type="Pfam" id="PF05053">
    <property type="entry name" value="Menin"/>
    <property type="match status" value="2"/>
</dbReference>
<accession>A0A8C1GH33</accession>
<comment type="subcellular location">
    <subcellularLocation>
        <location evidence="1">Nucleus</location>
    </subcellularLocation>
</comment>
<name>A0A8C1GH33_CYPCA</name>
<dbReference type="GeneID" id="109091724"/>
<dbReference type="GO" id="GO:0003682">
    <property type="term" value="F:chromatin binding"/>
    <property type="evidence" value="ECO:0007669"/>
    <property type="project" value="TreeGrafter"/>
</dbReference>
<evidence type="ECO:0000256" key="7">
    <source>
        <dbReference type="ARBA" id="ARBA00023125"/>
    </source>
</evidence>
<reference evidence="11" key="2">
    <citation type="submission" date="2025-05" db="UniProtKB">
        <authorList>
            <consortium name="Ensembl"/>
        </authorList>
    </citation>
    <scope>IDENTIFICATION</scope>
</reference>
<evidence type="ECO:0000256" key="6">
    <source>
        <dbReference type="ARBA" id="ARBA00023015"/>
    </source>
</evidence>
<dbReference type="PANTHER" id="PTHR12693:SF3">
    <property type="entry name" value="MENIN"/>
    <property type="match status" value="1"/>
</dbReference>
<dbReference type="GO" id="GO:0000403">
    <property type="term" value="F:Y-form DNA binding"/>
    <property type="evidence" value="ECO:0007669"/>
    <property type="project" value="TreeGrafter"/>
</dbReference>
<evidence type="ECO:0000256" key="3">
    <source>
        <dbReference type="ARBA" id="ARBA00022491"/>
    </source>
</evidence>
<dbReference type="PANTHER" id="PTHR12693">
    <property type="entry name" value="MENIN"/>
    <property type="match status" value="1"/>
</dbReference>
<evidence type="ECO:0000256" key="8">
    <source>
        <dbReference type="ARBA" id="ARBA00023163"/>
    </source>
</evidence>
<dbReference type="Ensembl" id="ENSCCRT00010009812.1">
    <property type="protein sequence ID" value="ENSCCRP00010009013.1"/>
    <property type="gene ID" value="ENSCCRG00010003846.1"/>
</dbReference>
<proteinExistence type="predicted"/>
<dbReference type="Proteomes" id="UP001155660">
    <property type="component" value="Chromosome B7"/>
</dbReference>
<dbReference type="OMA" id="SDVIWNG"/>
<keyword evidence="12" id="KW-1185">Reference proteome</keyword>
<dbReference type="AlphaFoldDB" id="A0A8C1GH33"/>
<evidence type="ECO:0000256" key="4">
    <source>
        <dbReference type="ARBA" id="ARBA00022553"/>
    </source>
</evidence>
<dbReference type="GO" id="GO:0006357">
    <property type="term" value="P:regulation of transcription by RNA polymerase II"/>
    <property type="evidence" value="ECO:0007669"/>
    <property type="project" value="TreeGrafter"/>
</dbReference>
<organism evidence="11 12">
    <name type="scientific">Cyprinus carpio</name>
    <name type="common">Common carp</name>
    <dbReference type="NCBI Taxonomy" id="7962"/>
    <lineage>
        <taxon>Eukaryota</taxon>
        <taxon>Metazoa</taxon>
        <taxon>Chordata</taxon>
        <taxon>Craniata</taxon>
        <taxon>Vertebrata</taxon>
        <taxon>Euteleostomi</taxon>
        <taxon>Actinopterygii</taxon>
        <taxon>Neopterygii</taxon>
        <taxon>Teleostei</taxon>
        <taxon>Ostariophysi</taxon>
        <taxon>Cypriniformes</taxon>
        <taxon>Cyprinidae</taxon>
        <taxon>Cyprininae</taxon>
        <taxon>Cyprinus</taxon>
    </lineage>
</organism>
<evidence type="ECO:0000313" key="13">
    <source>
        <dbReference type="RefSeq" id="XP_042583082.1"/>
    </source>
</evidence>
<keyword evidence="4" id="KW-0597">Phosphoprotein</keyword>
<evidence type="ECO:0000256" key="9">
    <source>
        <dbReference type="ARBA" id="ARBA00023242"/>
    </source>
</evidence>
<dbReference type="GO" id="GO:0035097">
    <property type="term" value="C:histone methyltransferase complex"/>
    <property type="evidence" value="ECO:0007669"/>
    <property type="project" value="TreeGrafter"/>
</dbReference>
<dbReference type="CDD" id="cd14456">
    <property type="entry name" value="Menin"/>
    <property type="match status" value="1"/>
</dbReference>
<dbReference type="GO" id="GO:0006325">
    <property type="term" value="P:chromatin organization"/>
    <property type="evidence" value="ECO:0007669"/>
    <property type="project" value="UniProtKB-KW"/>
</dbReference>
<keyword evidence="7" id="KW-0238">DNA-binding</keyword>
<evidence type="ECO:0000256" key="10">
    <source>
        <dbReference type="SAM" id="MobiDB-lite"/>
    </source>
</evidence>
<evidence type="ECO:0000313" key="11">
    <source>
        <dbReference type="Ensembl" id="ENSCCRP00010009013.1"/>
    </source>
</evidence>
<feature type="compositionally biased region" description="Pro residues" evidence="10">
    <location>
        <begin position="539"/>
        <end position="549"/>
    </location>
</feature>
<dbReference type="GO" id="GO:0000785">
    <property type="term" value="C:chromatin"/>
    <property type="evidence" value="ECO:0007669"/>
    <property type="project" value="TreeGrafter"/>
</dbReference>
<reference evidence="13" key="1">
    <citation type="submission" date="2025-04" db="UniProtKB">
        <authorList>
            <consortium name="RefSeq"/>
        </authorList>
    </citation>
    <scope>IDENTIFICATION</scope>
    <source>
        <tissue evidence="13">Muscle</tissue>
    </source>
</reference>
<feature type="compositionally biased region" description="Polar residues" evidence="10">
    <location>
        <begin position="592"/>
        <end position="605"/>
    </location>
</feature>
<protein>
    <recommendedName>
        <fullName evidence="2">Menin</fullName>
    </recommendedName>
</protein>
<keyword evidence="6" id="KW-0805">Transcription regulation</keyword>
<keyword evidence="8" id="KW-0804">Transcription</keyword>
<feature type="region of interest" description="Disordered" evidence="10">
    <location>
        <begin position="463"/>
        <end position="555"/>
    </location>
</feature>
<gene>
    <name evidence="11 13" type="primary">LOC109091724</name>
</gene>
<keyword evidence="3" id="KW-0678">Repressor</keyword>
<dbReference type="GO" id="GO:0000976">
    <property type="term" value="F:transcription cis-regulatory region binding"/>
    <property type="evidence" value="ECO:0007669"/>
    <property type="project" value="TreeGrafter"/>
</dbReference>